<keyword evidence="4" id="KW-1185">Reference proteome</keyword>
<dbReference type="PANTHER" id="PTHR35749">
    <property type="entry name" value="OSJNBA0084A10.10 PROTEIN"/>
    <property type="match status" value="1"/>
</dbReference>
<dbReference type="PANTHER" id="PTHR35749:SF1">
    <property type="entry name" value="OSJNBA0084A10.10 PROTEIN"/>
    <property type="match status" value="1"/>
</dbReference>
<dbReference type="Proteomes" id="UP001154282">
    <property type="component" value="Unassembled WGS sequence"/>
</dbReference>
<feature type="coiled-coil region" evidence="1">
    <location>
        <begin position="30"/>
        <end position="116"/>
    </location>
</feature>
<evidence type="ECO:0000256" key="2">
    <source>
        <dbReference type="SAM" id="MobiDB-lite"/>
    </source>
</evidence>
<protein>
    <submittedName>
        <fullName evidence="3">Uncharacterized protein</fullName>
    </submittedName>
</protein>
<organism evidence="3 4">
    <name type="scientific">Linum tenue</name>
    <dbReference type="NCBI Taxonomy" id="586396"/>
    <lineage>
        <taxon>Eukaryota</taxon>
        <taxon>Viridiplantae</taxon>
        <taxon>Streptophyta</taxon>
        <taxon>Embryophyta</taxon>
        <taxon>Tracheophyta</taxon>
        <taxon>Spermatophyta</taxon>
        <taxon>Magnoliopsida</taxon>
        <taxon>eudicotyledons</taxon>
        <taxon>Gunneridae</taxon>
        <taxon>Pentapetalae</taxon>
        <taxon>rosids</taxon>
        <taxon>fabids</taxon>
        <taxon>Malpighiales</taxon>
        <taxon>Linaceae</taxon>
        <taxon>Linum</taxon>
    </lineage>
</organism>
<comment type="caution">
    <text evidence="3">The sequence shown here is derived from an EMBL/GenBank/DDBJ whole genome shotgun (WGS) entry which is preliminary data.</text>
</comment>
<dbReference type="EMBL" id="CAMGYJ010000009">
    <property type="protein sequence ID" value="CAI0541158.1"/>
    <property type="molecule type" value="Genomic_DNA"/>
</dbReference>
<accession>A0AAV0QA32</accession>
<name>A0AAV0QA32_9ROSI</name>
<evidence type="ECO:0000313" key="3">
    <source>
        <dbReference type="EMBL" id="CAI0541158.1"/>
    </source>
</evidence>
<gene>
    <name evidence="3" type="ORF">LITE_LOCUS41989</name>
</gene>
<sequence length="154" mass="17958">MKKLLEFGRKAFFYAKVLSGYEERRIRNYRLMLEKRLQQAQEKKLALRKIPEQTILTEVRAMVEDMQALNKKLEETEAAIDDYFKPINTQAEILMKQQLEGEEQTMTEMMKVLETKAMIEEAQAQKPAKADQIGASNTHTQETESPTKQEAQMK</sequence>
<keyword evidence="1" id="KW-0175">Coiled coil</keyword>
<proteinExistence type="predicted"/>
<evidence type="ECO:0000313" key="4">
    <source>
        <dbReference type="Proteomes" id="UP001154282"/>
    </source>
</evidence>
<dbReference type="AlphaFoldDB" id="A0AAV0QA32"/>
<feature type="compositionally biased region" description="Basic and acidic residues" evidence="2">
    <location>
        <begin position="141"/>
        <end position="154"/>
    </location>
</feature>
<reference evidence="3" key="1">
    <citation type="submission" date="2022-08" db="EMBL/GenBank/DDBJ databases">
        <authorList>
            <person name="Gutierrez-Valencia J."/>
        </authorList>
    </citation>
    <scope>NUCLEOTIDE SEQUENCE</scope>
</reference>
<evidence type="ECO:0000256" key="1">
    <source>
        <dbReference type="SAM" id="Coils"/>
    </source>
</evidence>
<feature type="region of interest" description="Disordered" evidence="2">
    <location>
        <begin position="120"/>
        <end position="154"/>
    </location>
</feature>